<comment type="similarity">
    <text evidence="1 4">Belongs to the UDP-glucose/GDP-mannose dehydrogenase family.</text>
</comment>
<proteinExistence type="inferred from homology"/>
<evidence type="ECO:0000313" key="6">
    <source>
        <dbReference type="EMBL" id="USI72348.1"/>
    </source>
</evidence>
<dbReference type="InterPro" id="IPR028359">
    <property type="entry name" value="UDP_ManNAc/GlcNAc_DH"/>
</dbReference>
<dbReference type="InterPro" id="IPR001732">
    <property type="entry name" value="UDP-Glc/GDP-Man_DH_N"/>
</dbReference>
<dbReference type="Pfam" id="PF03720">
    <property type="entry name" value="UDPG_MGDP_dh_C"/>
    <property type="match status" value="1"/>
</dbReference>
<evidence type="ECO:0000256" key="4">
    <source>
        <dbReference type="PIRNR" id="PIRNR000124"/>
    </source>
</evidence>
<dbReference type="SUPFAM" id="SSF51735">
    <property type="entry name" value="NAD(P)-binding Rossmann-fold domains"/>
    <property type="match status" value="1"/>
</dbReference>
<dbReference type="NCBIfam" id="TIGR03026">
    <property type="entry name" value="NDP-sugDHase"/>
    <property type="match status" value="1"/>
</dbReference>
<dbReference type="Pfam" id="PF00984">
    <property type="entry name" value="UDPG_MGDP_dh"/>
    <property type="match status" value="1"/>
</dbReference>
<dbReference type="Gene3D" id="3.40.50.720">
    <property type="entry name" value="NAD(P)-binding Rossmann-like Domain"/>
    <property type="match status" value="2"/>
</dbReference>
<dbReference type="SMART" id="SM00984">
    <property type="entry name" value="UDPG_MGDP_dh_C"/>
    <property type="match status" value="1"/>
</dbReference>
<reference evidence="6" key="1">
    <citation type="journal article" date="2022" name="Toxins">
        <title>Genomic Analysis of Sphingopyxis sp. USTB-05 for Biodegrading Cyanobacterial Hepatotoxins.</title>
        <authorList>
            <person name="Liu C."/>
            <person name="Xu Q."/>
            <person name="Zhao Z."/>
            <person name="Zhang H."/>
            <person name="Liu X."/>
            <person name="Yin C."/>
            <person name="Liu Y."/>
            <person name="Yan H."/>
        </authorList>
    </citation>
    <scope>NUCLEOTIDE SEQUENCE</scope>
    <source>
        <strain evidence="6">NBD5</strain>
    </source>
</reference>
<dbReference type="InterPro" id="IPR036291">
    <property type="entry name" value="NAD(P)-bd_dom_sf"/>
</dbReference>
<gene>
    <name evidence="6" type="ORF">LHA26_13760</name>
</gene>
<dbReference type="InterPro" id="IPR014026">
    <property type="entry name" value="UDP-Glc/GDP-Man_DH_dimer"/>
</dbReference>
<evidence type="ECO:0000256" key="1">
    <source>
        <dbReference type="ARBA" id="ARBA00006601"/>
    </source>
</evidence>
<accession>A0ABY4X644</accession>
<dbReference type="PIRSF" id="PIRSF000124">
    <property type="entry name" value="UDPglc_GDPman_dh"/>
    <property type="match status" value="1"/>
</dbReference>
<name>A0ABY4X644_9SPHN</name>
<evidence type="ECO:0000313" key="7">
    <source>
        <dbReference type="Proteomes" id="UP001056937"/>
    </source>
</evidence>
<dbReference type="PIRSF" id="PIRSF500136">
    <property type="entry name" value="UDP_ManNAc_DH"/>
    <property type="match status" value="1"/>
</dbReference>
<keyword evidence="7" id="KW-1185">Reference proteome</keyword>
<dbReference type="SUPFAM" id="SSF48179">
    <property type="entry name" value="6-phosphogluconate dehydrogenase C-terminal domain-like"/>
    <property type="match status" value="1"/>
</dbReference>
<evidence type="ECO:0000256" key="3">
    <source>
        <dbReference type="ARBA" id="ARBA00023027"/>
    </source>
</evidence>
<organism evidence="6 7">
    <name type="scientific">Sphingomonas morindae</name>
    <dbReference type="NCBI Taxonomy" id="1541170"/>
    <lineage>
        <taxon>Bacteria</taxon>
        <taxon>Pseudomonadati</taxon>
        <taxon>Pseudomonadota</taxon>
        <taxon>Alphaproteobacteria</taxon>
        <taxon>Sphingomonadales</taxon>
        <taxon>Sphingomonadaceae</taxon>
        <taxon>Sphingomonas</taxon>
    </lineage>
</organism>
<evidence type="ECO:0000259" key="5">
    <source>
        <dbReference type="SMART" id="SM00984"/>
    </source>
</evidence>
<dbReference type="InterPro" id="IPR036220">
    <property type="entry name" value="UDP-Glc/GDP-Man_DH_C_sf"/>
</dbReference>
<dbReference type="Pfam" id="PF03721">
    <property type="entry name" value="UDPG_MGDP_dh_N"/>
    <property type="match status" value="1"/>
</dbReference>
<dbReference type="PANTHER" id="PTHR43491:SF2">
    <property type="entry name" value="UDP-N-ACETYL-D-MANNOSAMINE DEHYDROGENASE"/>
    <property type="match status" value="1"/>
</dbReference>
<keyword evidence="3" id="KW-0520">NAD</keyword>
<dbReference type="InterPro" id="IPR014027">
    <property type="entry name" value="UDP-Glc/GDP-Man_DH_C"/>
</dbReference>
<dbReference type="SUPFAM" id="SSF52413">
    <property type="entry name" value="UDP-glucose/GDP-mannose dehydrogenase C-terminal domain"/>
    <property type="match status" value="1"/>
</dbReference>
<evidence type="ECO:0000256" key="2">
    <source>
        <dbReference type="ARBA" id="ARBA00023002"/>
    </source>
</evidence>
<dbReference type="InterPro" id="IPR017476">
    <property type="entry name" value="UDP-Glc/GDP-Man"/>
</dbReference>
<keyword evidence="2" id="KW-0560">Oxidoreductase</keyword>
<dbReference type="PANTHER" id="PTHR43491">
    <property type="entry name" value="UDP-N-ACETYL-D-MANNOSAMINE DEHYDROGENASE"/>
    <property type="match status" value="1"/>
</dbReference>
<dbReference type="Proteomes" id="UP001056937">
    <property type="component" value="Chromosome 1"/>
</dbReference>
<sequence length="441" mass="47985">MDTPLLDLPAAPAAASAPLAASAETVVVIGLGYVGLPLAVRLAQSLPTIGLDIDDGRVSELIAGHDRTGEIDAERLRETRLRCVADAQACPAADIYIVTVPTPVDERNRPDLRALIAASEMVGRMIDPARHPVVIFESTVYPGVTEELCVPAIERAGGLRWRQDFCVGYSPERINPGDREHTVDKIIKVVAGDSPETLDRVAALYDRVTTGGTFRAASIKAAEGAKAIENAQRDVNIAFMNEVTRIFARLDVSIWDVLDAARTKWNFLPFQPGLVGGHCIGVDPYYLSHRSIELGHLPEVIPAARSVNDDMGRWIADTLHLAMGGRLMHVLVLGVTFKEDVPDLRNSKVVDMVRRLQFHGHGVAVHDPHADAAEAAAEYGVKVTDAVLDRRYDLVIAAVAHHQYRAMSDAAIEALVAEDGLFADVKGVFRDRRLACRTWTL</sequence>
<dbReference type="InterPro" id="IPR008927">
    <property type="entry name" value="6-PGluconate_DH-like_C_sf"/>
</dbReference>
<dbReference type="RefSeq" id="WP_252166157.1">
    <property type="nucleotide sequence ID" value="NZ_CP084930.1"/>
</dbReference>
<feature type="domain" description="UDP-glucose/GDP-mannose dehydrogenase C-terminal" evidence="5">
    <location>
        <begin position="331"/>
        <end position="431"/>
    </location>
</feature>
<protein>
    <submittedName>
        <fullName evidence="6">Nucleotide sugar dehydrogenase</fullName>
    </submittedName>
</protein>
<dbReference type="EMBL" id="CP084930">
    <property type="protein sequence ID" value="USI72348.1"/>
    <property type="molecule type" value="Genomic_DNA"/>
</dbReference>